<feature type="region of interest" description="Disordered" evidence="9">
    <location>
        <begin position="863"/>
        <end position="887"/>
    </location>
</feature>
<dbReference type="InterPro" id="IPR036388">
    <property type="entry name" value="WH-like_DNA-bd_sf"/>
</dbReference>
<dbReference type="InterPro" id="IPR003316">
    <property type="entry name" value="E2F_WHTH_DNA-bd_dom"/>
</dbReference>
<feature type="region of interest" description="Disordered" evidence="9">
    <location>
        <begin position="93"/>
        <end position="116"/>
    </location>
</feature>
<evidence type="ECO:0000256" key="4">
    <source>
        <dbReference type="ARBA" id="ARBA00023125"/>
    </source>
</evidence>
<evidence type="ECO:0000256" key="6">
    <source>
        <dbReference type="ARBA" id="ARBA00023242"/>
    </source>
</evidence>
<reference evidence="12 13" key="1">
    <citation type="journal article" date="2020" name="Cell">
        <title>Large-Scale Comparative Analyses of Tick Genomes Elucidate Their Genetic Diversity and Vector Capacities.</title>
        <authorList>
            <consortium name="Tick Genome and Microbiome Consortium (TIGMIC)"/>
            <person name="Jia N."/>
            <person name="Wang J."/>
            <person name="Shi W."/>
            <person name="Du L."/>
            <person name="Sun Y."/>
            <person name="Zhan W."/>
            <person name="Jiang J.F."/>
            <person name="Wang Q."/>
            <person name="Zhang B."/>
            <person name="Ji P."/>
            <person name="Bell-Sakyi L."/>
            <person name="Cui X.M."/>
            <person name="Yuan T.T."/>
            <person name="Jiang B.G."/>
            <person name="Yang W.F."/>
            <person name="Lam T.T."/>
            <person name="Chang Q.C."/>
            <person name="Ding S.J."/>
            <person name="Wang X.J."/>
            <person name="Zhu J.G."/>
            <person name="Ruan X.D."/>
            <person name="Zhao L."/>
            <person name="Wei J.T."/>
            <person name="Ye R.Z."/>
            <person name="Que T.C."/>
            <person name="Du C.H."/>
            <person name="Zhou Y.H."/>
            <person name="Cheng J.X."/>
            <person name="Dai P.F."/>
            <person name="Guo W.B."/>
            <person name="Han X.H."/>
            <person name="Huang E.J."/>
            <person name="Li L.F."/>
            <person name="Wei W."/>
            <person name="Gao Y.C."/>
            <person name="Liu J.Z."/>
            <person name="Shao H.Z."/>
            <person name="Wang X."/>
            <person name="Wang C.C."/>
            <person name="Yang T.C."/>
            <person name="Huo Q.B."/>
            <person name="Li W."/>
            <person name="Chen H.Y."/>
            <person name="Chen S.E."/>
            <person name="Zhou L.G."/>
            <person name="Ni X.B."/>
            <person name="Tian J.H."/>
            <person name="Sheng Y."/>
            <person name="Liu T."/>
            <person name="Pan Y.S."/>
            <person name="Xia L.Y."/>
            <person name="Li J."/>
            <person name="Zhao F."/>
            <person name="Cao W.C."/>
        </authorList>
    </citation>
    <scope>NUCLEOTIDE SEQUENCE [LARGE SCALE GENOMIC DNA]</scope>
    <source>
        <strain evidence="12">HaeL-2018</strain>
    </source>
</reference>
<dbReference type="EMBL" id="JABSTR010000005">
    <property type="protein sequence ID" value="KAH9369682.1"/>
    <property type="molecule type" value="Genomic_DNA"/>
</dbReference>
<feature type="compositionally biased region" description="Acidic residues" evidence="9">
    <location>
        <begin position="2471"/>
        <end position="2484"/>
    </location>
</feature>
<dbReference type="GO" id="GO:0005667">
    <property type="term" value="C:transcription regulator complex"/>
    <property type="evidence" value="ECO:0007669"/>
    <property type="project" value="InterPro"/>
</dbReference>
<dbReference type="InterPro" id="IPR036390">
    <property type="entry name" value="WH_DNA-bd_sf"/>
</dbReference>
<organism evidence="12 13">
    <name type="scientific">Haemaphysalis longicornis</name>
    <name type="common">Bush tick</name>
    <dbReference type="NCBI Taxonomy" id="44386"/>
    <lineage>
        <taxon>Eukaryota</taxon>
        <taxon>Metazoa</taxon>
        <taxon>Ecdysozoa</taxon>
        <taxon>Arthropoda</taxon>
        <taxon>Chelicerata</taxon>
        <taxon>Arachnida</taxon>
        <taxon>Acari</taxon>
        <taxon>Parasitiformes</taxon>
        <taxon>Ixodida</taxon>
        <taxon>Ixodoidea</taxon>
        <taxon>Ixodidae</taxon>
        <taxon>Haemaphysalinae</taxon>
        <taxon>Haemaphysalis</taxon>
    </lineage>
</organism>
<feature type="compositionally biased region" description="Basic and acidic residues" evidence="9">
    <location>
        <begin position="1838"/>
        <end position="1849"/>
    </location>
</feature>
<feature type="compositionally biased region" description="Low complexity" evidence="9">
    <location>
        <begin position="1439"/>
        <end position="1455"/>
    </location>
</feature>
<keyword evidence="3 7" id="KW-0805">Transcription regulation</keyword>
<feature type="compositionally biased region" description="Polar residues" evidence="9">
    <location>
        <begin position="1052"/>
        <end position="1063"/>
    </location>
</feature>
<dbReference type="GO" id="GO:0000977">
    <property type="term" value="F:RNA polymerase II transcription regulatory region sequence-specific DNA binding"/>
    <property type="evidence" value="ECO:0007669"/>
    <property type="project" value="TreeGrafter"/>
</dbReference>
<dbReference type="Pfam" id="PF08781">
    <property type="entry name" value="DP"/>
    <property type="match status" value="1"/>
</dbReference>
<feature type="compositionally biased region" description="Basic and acidic residues" evidence="9">
    <location>
        <begin position="2343"/>
        <end position="2352"/>
    </location>
</feature>
<dbReference type="GO" id="GO:0000981">
    <property type="term" value="F:DNA-binding transcription factor activity, RNA polymerase II-specific"/>
    <property type="evidence" value="ECO:0007669"/>
    <property type="project" value="TreeGrafter"/>
</dbReference>
<feature type="compositionally biased region" description="Polar residues" evidence="9">
    <location>
        <begin position="2004"/>
        <end position="2013"/>
    </location>
</feature>
<comment type="subcellular location">
    <subcellularLocation>
        <location evidence="1 7">Nucleus</location>
    </subcellularLocation>
</comment>
<feature type="compositionally biased region" description="Polar residues" evidence="9">
    <location>
        <begin position="1558"/>
        <end position="1571"/>
    </location>
</feature>
<feature type="domain" description="Transcription factor DP C-terminal" evidence="10">
    <location>
        <begin position="156"/>
        <end position="297"/>
    </location>
</feature>
<keyword evidence="5 7" id="KW-0804">Transcription</keyword>
<evidence type="ECO:0000313" key="12">
    <source>
        <dbReference type="EMBL" id="KAH9369682.1"/>
    </source>
</evidence>
<name>A0A9J6G2J6_HAELO</name>
<feature type="compositionally biased region" description="Polar residues" evidence="9">
    <location>
        <begin position="546"/>
        <end position="556"/>
    </location>
</feature>
<feature type="region of interest" description="Disordered" evidence="9">
    <location>
        <begin position="484"/>
        <end position="511"/>
    </location>
</feature>
<sequence>MESVYLLNGDIVHKIWLPWPQKQAALQGRWGEGQQGAAPLLHEGKRRCKGGGEKGSKGLRHFSMKVCEKVQRKGTTSYNEVADELVAEFATPEAAGVPPPRGGGGGGSGGPADQAYDQKNIRRRVYDALNVLMAMNIISKEKKEIRWLGLPTNSAQECQRLEKEKQRRLEQIAAKRQQLYDLLLQQIAYKNLVERNRALERNRQGPAPASTIPLPFIIINTNKQTVIDCSISSDKSEYLFHFDNTFEIHDDIEVLKRMGLALGLDKGSCSQDDLERARRMVPRSLEPYVLQTERLRRQLQDSQQLAESLHGDCDKYKQEACSALGQIDPLRQRCTRLQAELNLVSQQRDELKLSATLRQYEALVEEHKHQEPSSEPVPKPSELKNKAVFWKSKLEERKGQVKLLKQTIREAQLEMKHVRTRCKNALERAEALRKRLKEREDESDAERDARHLEELLTADVYEEAEISSVEKILSLMRLPALLDPLSPDARPKPIEKPERPSPSVSNPELPAAPCERVPLTVLPVSPVPSEQALSMEKSELEHLESFPSTREPQSLEQSERVSLAARPASPTQPAPVVMRPELQSPPKPDSFATLPELGAPAEQVPVKSQPELSKSLEPVTHPMQPGLEVQPRSAPLEAQTGLGSLPESVLMEAPTRLELPDSPKPRLCAEQSHLLVPPNSVPLETQTRFGALPEPILMEAQLEEPTQPGLPMPILCAEQSHSLVPPKSVSLETQAGLGALAEPVLMETQREAAAQPGLPEPLHSLVPPKPVPLQMQTRLGASPKPVPMEAQSEAPTQPGLAEPLHSLVPRKPVPLETQAGLGASPEPVSMEAQSEAQTQPGLAEPLLSLVPPKLVPLQTQTKLGASPEPVPMEAQSEAQTQPGLPEPLHLLVPRKPVPLEMEAELGASPEPVPMEAQSEAPTQPGLPEPLHSLVPRKPVPLEMEAELEKSPEPVLVEAQSGAPTQPGLPEPLHSLVPRKPVPLEMEAELEESPEPVPIEAQSEAPTQPRLHEPLHSLVPRKPVPLEMQRELGASPELDVMETRPEAPRQPELSESSETSGSDAEQSDPLVTPKAEPLEMQRESGASPEPFLKDTQPEAPSQPGLPGSSESITCAGQSDSLVPPMPVPLEMQTELGESPIEVQPKALIQPGLADSPKLVSCAREQDLVIPQMQTQLEASSSQPVLVASKLEAPAQSLTAPFATQPGLPEMPEPSFVVTETKLLASPGLPTPPESGLCALKAELYEESSEAPRAIQLELTPTSPDLPAPQEPTLCAVKAEPPVSPGVSSHAMWPELPPETPQPPSLETEPKLRPASKEGSAAPSPALRDPTLLATWAQTPAPEAELLATPLDPPSHISHLKLSTSLQPASTSPASVLQPLELLPEPSQVLSPQLSSQLSPQLSPILLPKPSEESLILPELSDLSWESSSPEPSPKKKPRRPSWGSSLELRSPPESLPKQSLMSLPEPSPEQSWLSLNKEPWGSSRELSQREPQSPPGSPLKQSPVSLPEPSPEQPWLSPNKEPRVSSPGSSQKEPRSPPESPSKQSPVSLPEPSPEQLWPSPNKNPQGSSRGSLQREPRSPPEAPPKQSPVSLLEPSPEQPWLSPNKEPRGSSQGSSQREPQSPPESPPKQSPVSLPELSPEQPWPSPNKDPQGSSRGSSQRGLQSPPESPPKQSPVSLPEPSPEQPWPSPESSKVQPEQSQEPPPDTVGAAAGVVGPSRQLTNAQVFKGPEGLELMLCVRIPKQQLDHLGKFMIGLDVAEENVNVSCQGAAVPTVSLQTATPATSRACGPVEERPDRPALESAEKRAEGRVVGPARKRGLELGGGGRPFVAQRGACRQSEARKGELHEEEALAQPLEEEPVPAIRVSPRRKQRIARERKAEEQQMEPLPATRVSPRRKQQVVREGKGDGDKASGGGQPEYPLQVLAPPCKQGPVVQPLPRKRQWLARQRPSTEARLPGEEPGAPKHELPQVQIRPWCGPLLGAHQPLPTKTRLARQRPSVGEQPPLQQQASTVEASPVAELPSERKQSAEGPTLSAHQQPEKERAQDRVVGQSLGIRQGRPQVQVGPWSGPLLAARHSLLSKMRLARERPSIEEQPPNQQQEDGPLEASPLAELLSKGKQQLALGNNQPAEKPQPGACQQPWQELTQGQAAPQAAGQSLGVQHLLPEAAVPLLAREKLRITRQSSGEQQQHEDVPPPPESSPSAELVQRPWLARERRTTAEQCPSGSGLLGKESLQQPGPEQGVPMGSCWQLPPVRVPWFTKGSIRGPKEKQQEAEELPQGQVPALAMEPEEEPSSVVNVLPLRKQRVARVRRCTEQQPLSEQRRSSAYDTGPDSGEEQAPSERLQEAGEKPSLRPAPVLVGAAPAAGTSSSLVVEPKMKLRSASKKPGAGDLDEELKREMPLLDVRVVLPRCTEVPVQLSAGTKRTLPEEPQAGPSQQQARAVPGPAEGLLPRKRPRLDKQQLRELFAESSDSEDGGEEQEEEGQPQPQPQPQQQHRCVETVLALSQDCVAVTQAAGNAVTATQAVKKALARLSGLSTKKAVRPDELSSIVGRLPRDQLVLSTLAYLTRTQANPQAAFCRQEQAPPLVTRVESLVVQALALYPGGQRAMLSAVRARLWSPQRPHTLHGQAAYVRLACALCRELHEPALARVLTWDLLSSSQAPFLVAAAVGAWPKMLAAFPKGPVRKTLSYVLLRSPVHSLNSTLVMQARQVLRQLGPLAPVEDNEQQLATELLRPLLNPAQVHSHAGGRLPDAPAVPRRAVSSVARGPAALADVPAAGTTAVHPGVSAAGQLPPPTAR</sequence>
<dbReference type="Proteomes" id="UP000821853">
    <property type="component" value="Chromosome 3"/>
</dbReference>
<dbReference type="Gene3D" id="1.10.10.10">
    <property type="entry name" value="Winged helix-like DNA-binding domain superfamily/Winged helix DNA-binding domain"/>
    <property type="match status" value="1"/>
</dbReference>
<feature type="compositionally biased region" description="Pro residues" evidence="9">
    <location>
        <begin position="1620"/>
        <end position="1629"/>
    </location>
</feature>
<feature type="compositionally biased region" description="Pro residues" evidence="9">
    <location>
        <begin position="1666"/>
        <end position="1688"/>
    </location>
</feature>
<feature type="region of interest" description="Disordered" evidence="9">
    <location>
        <begin position="2260"/>
        <end position="2393"/>
    </location>
</feature>
<dbReference type="InterPro" id="IPR037241">
    <property type="entry name" value="E2F-DP_heterodim"/>
</dbReference>
<keyword evidence="4 7" id="KW-0238">DNA-binding</keyword>
<dbReference type="Gene3D" id="1.20.140.80">
    <property type="entry name" value="Transcription factor DP"/>
    <property type="match status" value="1"/>
</dbReference>
<dbReference type="FunFam" id="1.10.10.10:FF:000047">
    <property type="entry name" value="Transcription factor"/>
    <property type="match status" value="1"/>
</dbReference>
<gene>
    <name evidence="12" type="ORF">HPB48_007649</name>
</gene>
<feature type="region of interest" description="Disordered" evidence="9">
    <location>
        <begin position="1785"/>
        <end position="1811"/>
    </location>
</feature>
<feature type="region of interest" description="Disordered" evidence="9">
    <location>
        <begin position="1416"/>
        <end position="1712"/>
    </location>
</feature>
<evidence type="ECO:0000313" key="13">
    <source>
        <dbReference type="Proteomes" id="UP000821853"/>
    </source>
</evidence>
<dbReference type="OrthoDB" id="552115at2759"/>
<evidence type="ECO:0000256" key="3">
    <source>
        <dbReference type="ARBA" id="ARBA00023015"/>
    </source>
</evidence>
<evidence type="ECO:0000259" key="11">
    <source>
        <dbReference type="SMART" id="SM01372"/>
    </source>
</evidence>
<dbReference type="VEuPathDB" id="VectorBase:HLOH_063962"/>
<dbReference type="PANTHER" id="PTHR12548">
    <property type="entry name" value="TRANSCRIPTION FACTOR DP"/>
    <property type="match status" value="1"/>
</dbReference>
<keyword evidence="13" id="KW-1185">Reference proteome</keyword>
<evidence type="ECO:0000256" key="9">
    <source>
        <dbReference type="SAM" id="MobiDB-lite"/>
    </source>
</evidence>
<feature type="compositionally biased region" description="Low complexity" evidence="9">
    <location>
        <begin position="1416"/>
        <end position="1428"/>
    </location>
</feature>
<feature type="region of interest" description="Disordered" evidence="9">
    <location>
        <begin position="530"/>
        <end position="639"/>
    </location>
</feature>
<feature type="domain" description="E2F/DP family winged-helix DNA-binding" evidence="11">
    <location>
        <begin position="54"/>
        <end position="149"/>
    </location>
</feature>
<dbReference type="SMART" id="SM01138">
    <property type="entry name" value="DP"/>
    <property type="match status" value="1"/>
</dbReference>
<dbReference type="InterPro" id="IPR038168">
    <property type="entry name" value="TF_DP_C_sf"/>
</dbReference>
<feature type="compositionally biased region" description="Low complexity" evidence="9">
    <location>
        <begin position="2355"/>
        <end position="2367"/>
    </location>
</feature>
<feature type="region of interest" description="Disordered" evidence="9">
    <location>
        <begin position="1979"/>
        <end position="2068"/>
    </location>
</feature>
<dbReference type="SMART" id="SM01372">
    <property type="entry name" value="E2F_TDP"/>
    <property type="match status" value="1"/>
</dbReference>
<feature type="region of interest" description="Disordered" evidence="9">
    <location>
        <begin position="2181"/>
        <end position="2247"/>
    </location>
</feature>
<feature type="region of interest" description="Disordered" evidence="9">
    <location>
        <begin position="2089"/>
        <end position="2153"/>
    </location>
</feature>
<dbReference type="CDD" id="cd14458">
    <property type="entry name" value="DP_DD"/>
    <property type="match status" value="1"/>
</dbReference>
<comment type="similarity">
    <text evidence="2 7">Belongs to the E2F/DP family.</text>
</comment>
<feature type="coiled-coil region" evidence="8">
    <location>
        <begin position="299"/>
        <end position="354"/>
    </location>
</feature>
<feature type="compositionally biased region" description="Polar residues" evidence="9">
    <location>
        <begin position="1107"/>
        <end position="1119"/>
    </location>
</feature>
<dbReference type="Pfam" id="PF02319">
    <property type="entry name" value="WHD_E2F_TDP"/>
    <property type="match status" value="1"/>
</dbReference>
<keyword evidence="8" id="KW-0175">Coiled coil</keyword>
<proteinExistence type="inferred from homology"/>
<evidence type="ECO:0000256" key="7">
    <source>
        <dbReference type="RuleBase" id="RU003796"/>
    </source>
</evidence>
<evidence type="ECO:0000256" key="8">
    <source>
        <dbReference type="SAM" id="Coils"/>
    </source>
</evidence>
<feature type="compositionally biased region" description="Basic and acidic residues" evidence="9">
    <location>
        <begin position="489"/>
        <end position="499"/>
    </location>
</feature>
<feature type="compositionally biased region" description="Low complexity" evidence="9">
    <location>
        <begin position="1609"/>
        <end position="1619"/>
    </location>
</feature>
<feature type="compositionally biased region" description="Basic and acidic residues" evidence="9">
    <location>
        <begin position="1900"/>
        <end position="1910"/>
    </location>
</feature>
<evidence type="ECO:0000259" key="10">
    <source>
        <dbReference type="SMART" id="SM01138"/>
    </source>
</evidence>
<dbReference type="InterPro" id="IPR015648">
    <property type="entry name" value="Transcrpt_fac_DP"/>
</dbReference>
<dbReference type="SUPFAM" id="SSF144074">
    <property type="entry name" value="E2F-DP heterodimerization region"/>
    <property type="match status" value="1"/>
</dbReference>
<comment type="caution">
    <text evidence="12">The sequence shown here is derived from an EMBL/GenBank/DDBJ whole genome shotgun (WGS) entry which is preliminary data.</text>
</comment>
<feature type="region of interest" description="Disordered" evidence="9">
    <location>
        <begin position="1385"/>
        <end position="1404"/>
    </location>
</feature>
<feature type="region of interest" description="Disordered" evidence="9">
    <location>
        <begin position="750"/>
        <end position="839"/>
    </location>
</feature>
<evidence type="ECO:0000256" key="1">
    <source>
        <dbReference type="ARBA" id="ARBA00004123"/>
    </source>
</evidence>
<dbReference type="GO" id="GO:0051726">
    <property type="term" value="P:regulation of cell cycle"/>
    <property type="evidence" value="ECO:0007669"/>
    <property type="project" value="InterPro"/>
</dbReference>
<feature type="compositionally biased region" description="Polar residues" evidence="9">
    <location>
        <begin position="1359"/>
        <end position="1372"/>
    </location>
</feature>
<feature type="coiled-coil region" evidence="8">
    <location>
        <begin position="394"/>
        <end position="449"/>
    </location>
</feature>
<dbReference type="InterPro" id="IPR014889">
    <property type="entry name" value="Transc_factor_DP_C"/>
</dbReference>
<feature type="region of interest" description="Disordered" evidence="9">
    <location>
        <begin position="1247"/>
        <end position="1377"/>
    </location>
</feature>
<evidence type="ECO:0000256" key="5">
    <source>
        <dbReference type="ARBA" id="ARBA00023163"/>
    </source>
</evidence>
<dbReference type="GO" id="GO:0005634">
    <property type="term" value="C:nucleus"/>
    <property type="evidence" value="ECO:0007669"/>
    <property type="project" value="UniProtKB-SubCell"/>
</dbReference>
<feature type="region of interest" description="Disordered" evidence="9">
    <location>
        <begin position="2420"/>
        <end position="2496"/>
    </location>
</feature>
<protein>
    <submittedName>
        <fullName evidence="12">Uncharacterized protein</fullName>
    </submittedName>
</protein>
<keyword evidence="6 7" id="KW-0539">Nucleus</keyword>
<feature type="compositionally biased region" description="Basic and acidic residues" evidence="9">
    <location>
        <begin position="2458"/>
        <end position="2467"/>
    </location>
</feature>
<dbReference type="FunFam" id="1.20.140.80:FF:000001">
    <property type="entry name" value="Transcription factor"/>
    <property type="match status" value="1"/>
</dbReference>
<dbReference type="SUPFAM" id="SSF46785">
    <property type="entry name" value="Winged helix' DNA-binding domain"/>
    <property type="match status" value="1"/>
</dbReference>
<feature type="compositionally biased region" description="Pro residues" evidence="9">
    <location>
        <begin position="1293"/>
        <end position="1302"/>
    </location>
</feature>
<evidence type="ECO:0000256" key="2">
    <source>
        <dbReference type="ARBA" id="ARBA00010940"/>
    </source>
</evidence>
<feature type="compositionally biased region" description="Basic and acidic residues" evidence="9">
    <location>
        <begin position="1949"/>
        <end position="1967"/>
    </location>
</feature>
<feature type="region of interest" description="Disordered" evidence="9">
    <location>
        <begin position="1831"/>
        <end position="1967"/>
    </location>
</feature>
<feature type="compositionally biased region" description="Low complexity" evidence="9">
    <location>
        <begin position="1651"/>
        <end position="1665"/>
    </location>
</feature>
<dbReference type="PANTHER" id="PTHR12548:SF9">
    <property type="entry name" value="TRANSCRIPTION FACTOR DP"/>
    <property type="match status" value="1"/>
</dbReference>
<feature type="region of interest" description="Disordered" evidence="9">
    <location>
        <begin position="904"/>
        <end position="1126"/>
    </location>
</feature>
<feature type="compositionally biased region" description="Basic and acidic residues" evidence="9">
    <location>
        <begin position="1790"/>
        <end position="1808"/>
    </location>
</feature>
<dbReference type="OMA" id="FFEANDP"/>
<accession>A0A9J6G2J6</accession>